<organism evidence="1 2">
    <name type="scientific">Papilio xuthus</name>
    <name type="common">Asian swallowtail butterfly</name>
    <dbReference type="NCBI Taxonomy" id="66420"/>
    <lineage>
        <taxon>Eukaryota</taxon>
        <taxon>Metazoa</taxon>
        <taxon>Ecdysozoa</taxon>
        <taxon>Arthropoda</taxon>
        <taxon>Hexapoda</taxon>
        <taxon>Insecta</taxon>
        <taxon>Pterygota</taxon>
        <taxon>Neoptera</taxon>
        <taxon>Endopterygota</taxon>
        <taxon>Lepidoptera</taxon>
        <taxon>Glossata</taxon>
        <taxon>Ditrysia</taxon>
        <taxon>Papilionoidea</taxon>
        <taxon>Papilionidae</taxon>
        <taxon>Papilioninae</taxon>
        <taxon>Papilio</taxon>
    </lineage>
</organism>
<proteinExistence type="predicted"/>
<dbReference type="AlphaFoldDB" id="A0A194PSR9"/>
<dbReference type="EMBL" id="KQ459595">
    <property type="protein sequence ID" value="KPI95804.1"/>
    <property type="molecule type" value="Genomic_DNA"/>
</dbReference>
<sequence length="88" mass="9583">MSAKPPIIECNRHGSWAFSDAEEEEVTTVTSSVRRNSTEKTVSTSTTIKNSKGFSFILPPSRISTSSRKTITSSTVIVPNGDLKYGLM</sequence>
<dbReference type="Proteomes" id="UP000053268">
    <property type="component" value="Unassembled WGS sequence"/>
</dbReference>
<evidence type="ECO:0000313" key="2">
    <source>
        <dbReference type="Proteomes" id="UP000053268"/>
    </source>
</evidence>
<gene>
    <name evidence="1" type="ORF">RR46_11517</name>
</gene>
<evidence type="ECO:0000313" key="1">
    <source>
        <dbReference type="EMBL" id="KPI95804.1"/>
    </source>
</evidence>
<accession>A0A194PSR9</accession>
<name>A0A194PSR9_PAPXU</name>
<reference evidence="1 2" key="1">
    <citation type="journal article" date="2015" name="Nat. Commun.">
        <title>Outbred genome sequencing and CRISPR/Cas9 gene editing in butterflies.</title>
        <authorList>
            <person name="Li X."/>
            <person name="Fan D."/>
            <person name="Zhang W."/>
            <person name="Liu G."/>
            <person name="Zhang L."/>
            <person name="Zhao L."/>
            <person name="Fang X."/>
            <person name="Chen L."/>
            <person name="Dong Y."/>
            <person name="Chen Y."/>
            <person name="Ding Y."/>
            <person name="Zhao R."/>
            <person name="Feng M."/>
            <person name="Zhu Y."/>
            <person name="Feng Y."/>
            <person name="Jiang X."/>
            <person name="Zhu D."/>
            <person name="Xiang H."/>
            <person name="Feng X."/>
            <person name="Li S."/>
            <person name="Wang J."/>
            <person name="Zhang G."/>
            <person name="Kronforst M.R."/>
            <person name="Wang W."/>
        </authorList>
    </citation>
    <scope>NUCLEOTIDE SEQUENCE [LARGE SCALE GENOMIC DNA]</scope>
    <source>
        <strain evidence="1">Ya'a_city_454_Px</strain>
        <tissue evidence="1">Whole body</tissue>
    </source>
</reference>
<protein>
    <submittedName>
        <fullName evidence="1">Uncharacterized protein</fullName>
    </submittedName>
</protein>
<keyword evidence="2" id="KW-1185">Reference proteome</keyword>